<gene>
    <name evidence="1" type="ORF">CON73_03420</name>
</gene>
<reference evidence="1 2" key="1">
    <citation type="submission" date="2017-09" db="EMBL/GenBank/DDBJ databases">
        <title>Large-scale bioinformatics analysis of Bacillus genomes uncovers conserved roles of natural products in bacterial physiology.</title>
        <authorList>
            <consortium name="Agbiome Team Llc"/>
            <person name="Bleich R.M."/>
            <person name="Grubbs K.J."/>
            <person name="Santa Maria K.C."/>
            <person name="Allen S.E."/>
            <person name="Farag S."/>
            <person name="Shank E.A."/>
            <person name="Bowers A."/>
        </authorList>
    </citation>
    <scope>NUCLEOTIDE SEQUENCE [LARGE SCALE GENOMIC DNA]</scope>
    <source>
        <strain evidence="1 2">AFS094862</strain>
    </source>
</reference>
<proteinExistence type="predicted"/>
<sequence>MIRVIFSMVYNKVNVKGISPEISFIPRFAGSKNLGECEEDRWELPVKGRLVRANNEWVIEQNTD</sequence>
<dbReference type="AlphaFoldDB" id="A0A2B5DQ60"/>
<comment type="caution">
    <text evidence="1">The sequence shown here is derived from an EMBL/GenBank/DDBJ whole genome shotgun (WGS) entry which is preliminary data.</text>
</comment>
<accession>A0A2B5DQ60</accession>
<name>A0A2B5DQ60_9BACI</name>
<dbReference type="Proteomes" id="UP000225320">
    <property type="component" value="Unassembled WGS sequence"/>
</dbReference>
<protein>
    <submittedName>
        <fullName evidence="1">Uncharacterized protein</fullName>
    </submittedName>
</protein>
<evidence type="ECO:0000313" key="1">
    <source>
        <dbReference type="EMBL" id="PGG94367.1"/>
    </source>
</evidence>
<dbReference type="EMBL" id="NVOI01000018">
    <property type="protein sequence ID" value="PGG94367.1"/>
    <property type="molecule type" value="Genomic_DNA"/>
</dbReference>
<organism evidence="1 2">
    <name type="scientific">Bacillus toyonensis</name>
    <dbReference type="NCBI Taxonomy" id="155322"/>
    <lineage>
        <taxon>Bacteria</taxon>
        <taxon>Bacillati</taxon>
        <taxon>Bacillota</taxon>
        <taxon>Bacilli</taxon>
        <taxon>Bacillales</taxon>
        <taxon>Bacillaceae</taxon>
        <taxon>Bacillus</taxon>
        <taxon>Bacillus cereus group</taxon>
    </lineage>
</organism>
<evidence type="ECO:0000313" key="2">
    <source>
        <dbReference type="Proteomes" id="UP000225320"/>
    </source>
</evidence>